<evidence type="ECO:0000256" key="2">
    <source>
        <dbReference type="ARBA" id="ARBA00023110"/>
    </source>
</evidence>
<evidence type="ECO:0000313" key="5">
    <source>
        <dbReference type="EMBL" id="KAJ8779439.1"/>
    </source>
</evidence>
<dbReference type="InterPro" id="IPR029000">
    <property type="entry name" value="Cyclophilin-like_dom_sf"/>
</dbReference>
<dbReference type="GO" id="GO:0016018">
    <property type="term" value="F:cyclosporin A binding"/>
    <property type="evidence" value="ECO:0007669"/>
    <property type="project" value="TreeGrafter"/>
</dbReference>
<dbReference type="GO" id="GO:0005739">
    <property type="term" value="C:mitochondrion"/>
    <property type="evidence" value="ECO:0007669"/>
    <property type="project" value="TreeGrafter"/>
</dbReference>
<dbReference type="PANTHER" id="PTHR11071">
    <property type="entry name" value="PEPTIDYL-PROLYL CIS-TRANS ISOMERASE"/>
    <property type="match status" value="1"/>
</dbReference>
<dbReference type="PROSITE" id="PS50072">
    <property type="entry name" value="CSA_PPIASE_2"/>
    <property type="match status" value="1"/>
</dbReference>
<evidence type="ECO:0000313" key="6">
    <source>
        <dbReference type="Proteomes" id="UP001159641"/>
    </source>
</evidence>
<dbReference type="EMBL" id="JAIQCJ010002214">
    <property type="protein sequence ID" value="KAJ8779439.1"/>
    <property type="molecule type" value="Genomic_DNA"/>
</dbReference>
<proteinExistence type="predicted"/>
<evidence type="ECO:0000259" key="4">
    <source>
        <dbReference type="PROSITE" id="PS50072"/>
    </source>
</evidence>
<organism evidence="5 6">
    <name type="scientific">Eschrichtius robustus</name>
    <name type="common">California gray whale</name>
    <name type="synonym">Eschrichtius gibbosus</name>
    <dbReference type="NCBI Taxonomy" id="9764"/>
    <lineage>
        <taxon>Eukaryota</taxon>
        <taxon>Metazoa</taxon>
        <taxon>Chordata</taxon>
        <taxon>Craniata</taxon>
        <taxon>Vertebrata</taxon>
        <taxon>Euteleostomi</taxon>
        <taxon>Mammalia</taxon>
        <taxon>Eutheria</taxon>
        <taxon>Laurasiatheria</taxon>
        <taxon>Artiodactyla</taxon>
        <taxon>Whippomorpha</taxon>
        <taxon>Cetacea</taxon>
        <taxon>Mysticeti</taxon>
        <taxon>Eschrichtiidae</taxon>
        <taxon>Eschrichtius</taxon>
    </lineage>
</organism>
<dbReference type="GO" id="GO:0006457">
    <property type="term" value="P:protein folding"/>
    <property type="evidence" value="ECO:0007669"/>
    <property type="project" value="InterPro"/>
</dbReference>
<protein>
    <recommendedName>
        <fullName evidence="1">peptidylprolyl isomerase</fullName>
        <ecNumber evidence="1">5.2.1.8</ecNumber>
    </recommendedName>
</protein>
<evidence type="ECO:0000256" key="1">
    <source>
        <dbReference type="ARBA" id="ARBA00013194"/>
    </source>
</evidence>
<dbReference type="Gene3D" id="2.40.100.10">
    <property type="entry name" value="Cyclophilin-like"/>
    <property type="match status" value="1"/>
</dbReference>
<keyword evidence="3" id="KW-0413">Isomerase</keyword>
<gene>
    <name evidence="5" type="ORF">J1605_012323</name>
</gene>
<comment type="caution">
    <text evidence="5">The sequence shown here is derived from an EMBL/GenBank/DDBJ whole genome shotgun (WGS) entry which is preliminary data.</text>
</comment>
<dbReference type="InterPro" id="IPR020892">
    <property type="entry name" value="Cyclophilin-type_PPIase_CS"/>
</dbReference>
<reference evidence="5 6" key="1">
    <citation type="submission" date="2022-11" db="EMBL/GenBank/DDBJ databases">
        <title>Whole genome sequence of Eschrichtius robustus ER-17-0199.</title>
        <authorList>
            <person name="Bruniche-Olsen A."/>
            <person name="Black A.N."/>
            <person name="Fields C.J."/>
            <person name="Walden K."/>
            <person name="Dewoody J.A."/>
        </authorList>
    </citation>
    <scope>NUCLEOTIDE SEQUENCE [LARGE SCALE GENOMIC DNA]</scope>
    <source>
        <strain evidence="5">ER-17-0199</strain>
        <tissue evidence="5">Blubber</tissue>
    </source>
</reference>
<dbReference type="PANTHER" id="PTHR11071:SF561">
    <property type="entry name" value="PEPTIDYL-PROLYL CIS-TRANS ISOMERASE D-RELATED"/>
    <property type="match status" value="1"/>
</dbReference>
<keyword evidence="2" id="KW-0697">Rotamase</keyword>
<dbReference type="SUPFAM" id="SSF50891">
    <property type="entry name" value="Cyclophilin-like"/>
    <property type="match status" value="1"/>
</dbReference>
<dbReference type="AlphaFoldDB" id="A0AB34GJ38"/>
<feature type="domain" description="PPIase cyclophilin-type" evidence="4">
    <location>
        <begin position="161"/>
        <end position="209"/>
    </location>
</feature>
<name>A0AB34GJ38_ESCRO</name>
<accession>A0AB34GJ38</accession>
<dbReference type="EC" id="5.2.1.8" evidence="1"/>
<dbReference type="Pfam" id="PF00160">
    <property type="entry name" value="Pro_isomerase"/>
    <property type="match status" value="1"/>
</dbReference>
<keyword evidence="6" id="KW-1185">Reference proteome</keyword>
<dbReference type="Proteomes" id="UP001159641">
    <property type="component" value="Unassembled WGS sequence"/>
</dbReference>
<dbReference type="PROSITE" id="PS00170">
    <property type="entry name" value="CSA_PPIASE_1"/>
    <property type="match status" value="1"/>
</dbReference>
<dbReference type="InterPro" id="IPR002130">
    <property type="entry name" value="Cyclophilin-type_PPIase_dom"/>
</dbReference>
<evidence type="ECO:0000256" key="3">
    <source>
        <dbReference type="ARBA" id="ARBA00023235"/>
    </source>
</evidence>
<dbReference type="GO" id="GO:0003755">
    <property type="term" value="F:peptidyl-prolyl cis-trans isomerase activity"/>
    <property type="evidence" value="ECO:0007669"/>
    <property type="project" value="UniProtKB-KW"/>
</dbReference>
<sequence length="209" mass="23245">MFDSFLSLWSHDDWLKKFSRKTLEERKEEEGSELPKVETQEGEPAIKKAQLNPQMYMDIKVRNKPAGCIQMLLLSGVVPMTACEQDSGVVRQLSLAKGISRMGPILGLVASNTPGRCGGEGMRVLVLERICGLNRSIHCSPPISQLGSAYFTWERLLQDSENFRCLCTHKKGFGFKGSSFHRIIPQFMCQGGDFTNHNGTGGKSIYGKV</sequence>